<organism evidence="3 4">
    <name type="scientific">Phaseolus vulgaris</name>
    <name type="common">Kidney bean</name>
    <name type="synonym">French bean</name>
    <dbReference type="NCBI Taxonomy" id="3885"/>
    <lineage>
        <taxon>Eukaryota</taxon>
        <taxon>Viridiplantae</taxon>
        <taxon>Streptophyta</taxon>
        <taxon>Embryophyta</taxon>
        <taxon>Tracheophyta</taxon>
        <taxon>Spermatophyta</taxon>
        <taxon>Magnoliopsida</taxon>
        <taxon>eudicotyledons</taxon>
        <taxon>Gunneridae</taxon>
        <taxon>Pentapetalae</taxon>
        <taxon>rosids</taxon>
        <taxon>fabids</taxon>
        <taxon>Fabales</taxon>
        <taxon>Fabaceae</taxon>
        <taxon>Papilionoideae</taxon>
        <taxon>50 kb inversion clade</taxon>
        <taxon>NPAAA clade</taxon>
        <taxon>indigoferoid/millettioid clade</taxon>
        <taxon>Phaseoleae</taxon>
        <taxon>Phaseolus</taxon>
    </lineage>
</organism>
<feature type="domain" description="Myb/SANT-like" evidence="2">
    <location>
        <begin position="20"/>
        <end position="111"/>
    </location>
</feature>
<dbReference type="EMBL" id="CM002294">
    <property type="protein sequence ID" value="ESW16373.1"/>
    <property type="molecule type" value="Genomic_DNA"/>
</dbReference>
<proteinExistence type="predicted"/>
<dbReference type="Gramene" id="ESW16373">
    <property type="protein sequence ID" value="ESW16373"/>
    <property type="gene ID" value="PHAVU_007G151400g"/>
</dbReference>
<accession>V7BHL8</accession>
<evidence type="ECO:0000313" key="4">
    <source>
        <dbReference type="Proteomes" id="UP000000226"/>
    </source>
</evidence>
<protein>
    <recommendedName>
        <fullName evidence="2">Myb/SANT-like domain-containing protein</fullName>
    </recommendedName>
</protein>
<dbReference type="OMA" id="NEWRTPR"/>
<dbReference type="OrthoDB" id="611564at2759"/>
<feature type="compositionally biased region" description="Low complexity" evidence="1">
    <location>
        <begin position="203"/>
        <end position="218"/>
    </location>
</feature>
<dbReference type="PANTHER" id="PTHR46929:SF4">
    <property type="entry name" value="MYB_SANT-LIKE DOMAIN-CONTAINING PROTEIN"/>
    <property type="match status" value="1"/>
</dbReference>
<dbReference type="PANTHER" id="PTHR46929">
    <property type="entry name" value="EXPRESSED PROTEIN"/>
    <property type="match status" value="1"/>
</dbReference>
<feature type="compositionally biased region" description="Basic and acidic residues" evidence="1">
    <location>
        <begin position="183"/>
        <end position="194"/>
    </location>
</feature>
<gene>
    <name evidence="3" type="ORF">PHAVU_007G151400g</name>
</gene>
<dbReference type="AlphaFoldDB" id="V7BHL8"/>
<dbReference type="Pfam" id="PF12776">
    <property type="entry name" value="Myb_DNA-bind_3"/>
    <property type="match status" value="1"/>
</dbReference>
<name>V7BHL8_PHAVU</name>
<keyword evidence="4" id="KW-1185">Reference proteome</keyword>
<evidence type="ECO:0000313" key="3">
    <source>
        <dbReference type="EMBL" id="ESW16373.1"/>
    </source>
</evidence>
<feature type="region of interest" description="Disordered" evidence="1">
    <location>
        <begin position="148"/>
        <end position="230"/>
    </location>
</feature>
<reference evidence="4" key="1">
    <citation type="journal article" date="2014" name="Nat. Genet.">
        <title>A reference genome for common bean and genome-wide analysis of dual domestications.</title>
        <authorList>
            <person name="Schmutz J."/>
            <person name="McClean P.E."/>
            <person name="Mamidi S."/>
            <person name="Wu G.A."/>
            <person name="Cannon S.B."/>
            <person name="Grimwood J."/>
            <person name="Jenkins J."/>
            <person name="Shu S."/>
            <person name="Song Q."/>
            <person name="Chavarro C."/>
            <person name="Torres-Torres M."/>
            <person name="Geffroy V."/>
            <person name="Moghaddam S.M."/>
            <person name="Gao D."/>
            <person name="Abernathy B."/>
            <person name="Barry K."/>
            <person name="Blair M."/>
            <person name="Brick M.A."/>
            <person name="Chovatia M."/>
            <person name="Gepts P."/>
            <person name="Goodstein D.M."/>
            <person name="Gonzales M."/>
            <person name="Hellsten U."/>
            <person name="Hyten D.L."/>
            <person name="Jia G."/>
            <person name="Kelly J.D."/>
            <person name="Kudrna D."/>
            <person name="Lee R."/>
            <person name="Richard M.M."/>
            <person name="Miklas P.N."/>
            <person name="Osorno J.M."/>
            <person name="Rodrigues J."/>
            <person name="Thareau V."/>
            <person name="Urrea C.A."/>
            <person name="Wang M."/>
            <person name="Yu Y."/>
            <person name="Zhang M."/>
            <person name="Wing R.A."/>
            <person name="Cregan P.B."/>
            <person name="Rokhsar D.S."/>
            <person name="Jackson S.A."/>
        </authorList>
    </citation>
    <scope>NUCLEOTIDE SEQUENCE [LARGE SCALE GENOMIC DNA]</scope>
    <source>
        <strain evidence="4">cv. G19833</strain>
    </source>
</reference>
<dbReference type="InterPro" id="IPR024752">
    <property type="entry name" value="Myb/SANT-like_dom"/>
</dbReference>
<dbReference type="Proteomes" id="UP000000226">
    <property type="component" value="Chromosome 7"/>
</dbReference>
<evidence type="ECO:0000259" key="2">
    <source>
        <dbReference type="Pfam" id="PF12776"/>
    </source>
</evidence>
<sequence>MDRGKNVVAVSSGNLREFTKWVVDMDLTLLSAMVEEAQRGSRVDGSWTTQGYNNIVMALHEAGMHTITKNHVKNRQKILKDRWREVHDLFSSLSGFAWNQSSKKFEAEDEVCDSLIQAKPSAGKWCVNSIRNYDLMEELWSNERAPRNEWRTPRQATRHGPTKNLRVNLSDNNMDYIPQPPKFDAHDAPDEDLPRSPGPHVESTNSPSNTQSTPSQTTGETSSLKGSKRKAPMVDVIENQFSMLNNNLVVFGFYMKHGNEVATYLVEIALI</sequence>
<evidence type="ECO:0000256" key="1">
    <source>
        <dbReference type="SAM" id="MobiDB-lite"/>
    </source>
</evidence>